<dbReference type="InterPro" id="IPR004562">
    <property type="entry name" value="LipoylTrfase_LipoateP_Ligase"/>
</dbReference>
<evidence type="ECO:0000256" key="2">
    <source>
        <dbReference type="ARBA" id="ARBA00005085"/>
    </source>
</evidence>
<sequence length="414" mass="45419">MDPRSCTAGILLLLRRRALASAPPQTRRFSADAAAAAGHRANKTQVHVSRSTDPLLNLSVEHRLLQVTPPDSTVLVLYVNAPCVVLGRNQNPWLEVDLDRLARIAKSPGEIGWTDAPVGLVRRRSGGGTVFHDLGNVNYSVICPPRTFDRDRHAQMVVRALRALGRPGVRVNGRHDIVIHDDLSGGVAEAGAGRATSGGSTFKISGSAYKLTRLRSLHHGTCLLRSPNLASIAGLLRSPAEPFVKARGVGSVPSPVRNVDLPNDVFQDAVVKEFSSMYGPLHLQTEFTDDALMDAQIRSGYQELASRDWTYGQTPRFAFCTHPTEQDPRPRPQLTFDQKLHFEARNGRVDEFQIDGYRDVDVARLGKTPLQDVHDWRLHLARAGLASGDAGQLGIWLNQVLGTEFTQMPFPANH</sequence>
<dbReference type="Proteomes" id="UP000027002">
    <property type="component" value="Chromosome 4"/>
</dbReference>
<reference evidence="7" key="1">
    <citation type="journal article" date="2016" name="Genome Announc.">
        <title>Genome Sequence of Ustilaginoidea virens IPU010, a Rice Pathogenic Fungus Causing False Smut.</title>
        <authorList>
            <person name="Kumagai T."/>
            <person name="Ishii T."/>
            <person name="Terai G."/>
            <person name="Umemura M."/>
            <person name="Machida M."/>
            <person name="Asai K."/>
        </authorList>
    </citation>
    <scope>NUCLEOTIDE SEQUENCE [LARGE SCALE GENOMIC DNA]</scope>
    <source>
        <strain evidence="7">IPU010</strain>
    </source>
</reference>
<dbReference type="STRING" id="1159556.A0A063C2Y9"/>
<reference evidence="10" key="2">
    <citation type="journal article" date="2016" name="Genome Announc.">
        <title>Genome sequence of Ustilaginoidea virens IPU010, a rice pathogenic fungus causing false smut.</title>
        <authorList>
            <person name="Kumagai T."/>
            <person name="Ishii T."/>
            <person name="Terai G."/>
            <person name="Umemura M."/>
            <person name="Machida M."/>
            <person name="Asai K."/>
        </authorList>
    </citation>
    <scope>NUCLEOTIDE SEQUENCE [LARGE SCALE GENOMIC DNA]</scope>
    <source>
        <strain evidence="10">IPU010</strain>
    </source>
</reference>
<dbReference type="InterPro" id="IPR045864">
    <property type="entry name" value="aa-tRNA-synth_II/BPL/LPL"/>
</dbReference>
<dbReference type="GeneID" id="66066355"/>
<comment type="pathway">
    <text evidence="2">Protein modification; protein lipoylation via exogenous pathway; protein N(6)-(lipoyl)lysine from lipoate: step 2/2.</text>
</comment>
<evidence type="ECO:0000313" key="10">
    <source>
        <dbReference type="Proteomes" id="UP000054053"/>
    </source>
</evidence>
<dbReference type="InterPro" id="IPR004143">
    <property type="entry name" value="BPL_LPL_catalytic"/>
</dbReference>
<dbReference type="GO" id="GO:0017118">
    <property type="term" value="F:lipoyltransferase activity"/>
    <property type="evidence" value="ECO:0007669"/>
    <property type="project" value="TreeGrafter"/>
</dbReference>
<name>A0A063C2Y9_USTVR</name>
<evidence type="ECO:0000259" key="6">
    <source>
        <dbReference type="PROSITE" id="PS51733"/>
    </source>
</evidence>
<evidence type="ECO:0000256" key="3">
    <source>
        <dbReference type="ARBA" id="ARBA00008242"/>
    </source>
</evidence>
<dbReference type="Gene3D" id="3.30.930.10">
    <property type="entry name" value="Bira Bifunctional Protein, Domain 2"/>
    <property type="match status" value="1"/>
</dbReference>
<dbReference type="GO" id="GO:0009249">
    <property type="term" value="P:protein lipoylation"/>
    <property type="evidence" value="ECO:0007669"/>
    <property type="project" value="InterPro"/>
</dbReference>
<organism evidence="7 10">
    <name type="scientific">Ustilaginoidea virens</name>
    <name type="common">Rice false smut fungus</name>
    <name type="synonym">Villosiclava virens</name>
    <dbReference type="NCBI Taxonomy" id="1159556"/>
    <lineage>
        <taxon>Eukaryota</taxon>
        <taxon>Fungi</taxon>
        <taxon>Dikarya</taxon>
        <taxon>Ascomycota</taxon>
        <taxon>Pezizomycotina</taxon>
        <taxon>Sordariomycetes</taxon>
        <taxon>Hypocreomycetidae</taxon>
        <taxon>Hypocreales</taxon>
        <taxon>Clavicipitaceae</taxon>
        <taxon>Ustilaginoidea</taxon>
    </lineage>
</organism>
<gene>
    <name evidence="8" type="ORF">UV8b_05578</name>
    <name evidence="7" type="ORF">UVI_02045020</name>
</gene>
<evidence type="ECO:0000313" key="9">
    <source>
        <dbReference type="Proteomes" id="UP000027002"/>
    </source>
</evidence>
<keyword evidence="9" id="KW-1185">Reference proteome</keyword>
<dbReference type="PANTHER" id="PTHR12561:SF3">
    <property type="entry name" value="LIPOYLTRANSFERASE 1, MITOCHONDRIAL"/>
    <property type="match status" value="1"/>
</dbReference>
<dbReference type="Proteomes" id="UP000054053">
    <property type="component" value="Unassembled WGS sequence"/>
</dbReference>
<dbReference type="PANTHER" id="PTHR12561">
    <property type="entry name" value="LIPOATE-PROTEIN LIGASE"/>
    <property type="match status" value="1"/>
</dbReference>
<evidence type="ECO:0000313" key="8">
    <source>
        <dbReference type="EMBL" id="QUC21335.1"/>
    </source>
</evidence>
<dbReference type="AlphaFoldDB" id="A0A063C2Y9"/>
<dbReference type="EMBL" id="BBTG02000028">
    <property type="protein sequence ID" value="GAO16206.1"/>
    <property type="molecule type" value="Genomic_DNA"/>
</dbReference>
<protein>
    <recommendedName>
        <fullName evidence="4">Putative lipoate-protein ligase A</fullName>
    </recommendedName>
</protein>
<comment type="similarity">
    <text evidence="3">Belongs to the LplA family.</text>
</comment>
<dbReference type="UniPathway" id="UPA00537">
    <property type="reaction ID" value="UER00595"/>
</dbReference>
<dbReference type="SUPFAM" id="SSF55681">
    <property type="entry name" value="Class II aaRS and biotin synthetases"/>
    <property type="match status" value="1"/>
</dbReference>
<dbReference type="GO" id="GO:0005739">
    <property type="term" value="C:mitochondrion"/>
    <property type="evidence" value="ECO:0007669"/>
    <property type="project" value="TreeGrafter"/>
</dbReference>
<evidence type="ECO:0000256" key="4">
    <source>
        <dbReference type="ARBA" id="ARBA00015925"/>
    </source>
</evidence>
<feature type="domain" description="BPL/LPL catalytic" evidence="6">
    <location>
        <begin position="69"/>
        <end position="282"/>
    </location>
</feature>
<proteinExistence type="inferred from homology"/>
<evidence type="ECO:0000256" key="5">
    <source>
        <dbReference type="SAM" id="SignalP"/>
    </source>
</evidence>
<dbReference type="CDD" id="cd16443">
    <property type="entry name" value="LplA"/>
    <property type="match status" value="1"/>
</dbReference>
<dbReference type="KEGG" id="uvi:66066355"/>
<dbReference type="Pfam" id="PF21948">
    <property type="entry name" value="LplA-B_cat"/>
    <property type="match status" value="1"/>
</dbReference>
<dbReference type="RefSeq" id="XP_042999008.1">
    <property type="nucleotide sequence ID" value="XM_043143075.1"/>
</dbReference>
<reference evidence="8" key="3">
    <citation type="submission" date="2020-03" db="EMBL/GenBank/DDBJ databases">
        <title>A mixture of massive structural variations and highly conserved coding sequences in Ustilaginoidea virens genome.</title>
        <authorList>
            <person name="Zhang K."/>
            <person name="Zhao Z."/>
            <person name="Zhang Z."/>
            <person name="Li Y."/>
            <person name="Hsiang T."/>
            <person name="Sun W."/>
        </authorList>
    </citation>
    <scope>NUCLEOTIDE SEQUENCE</scope>
    <source>
        <strain evidence="8">UV-8b</strain>
    </source>
</reference>
<evidence type="ECO:0000256" key="1">
    <source>
        <dbReference type="ARBA" id="ARBA00003253"/>
    </source>
</evidence>
<feature type="chain" id="PRO_5010402215" description="Putative lipoate-protein ligase A" evidence="5">
    <location>
        <begin position="21"/>
        <end position="414"/>
    </location>
</feature>
<dbReference type="EMBL" id="CP072756">
    <property type="protein sequence ID" value="QUC21335.1"/>
    <property type="molecule type" value="Genomic_DNA"/>
</dbReference>
<comment type="function">
    <text evidence="1">Catalyzes both the ATP-dependent activation of exogenously supplied lipoate to lipoyl-AMP and the transfer of the activated lipoyl onto the lipoyl domains of lipoate-dependent enzymes.</text>
</comment>
<feature type="signal peptide" evidence="5">
    <location>
        <begin position="1"/>
        <end position="20"/>
    </location>
</feature>
<dbReference type="PROSITE" id="PS51733">
    <property type="entry name" value="BPL_LPL_CATALYTIC"/>
    <property type="match status" value="1"/>
</dbReference>
<evidence type="ECO:0000313" key="7">
    <source>
        <dbReference type="EMBL" id="GAO16206.1"/>
    </source>
</evidence>
<dbReference type="HOGENOM" id="CLU_022986_3_0_1"/>
<keyword evidence="5" id="KW-0732">Signal</keyword>
<dbReference type="OrthoDB" id="201621at2759"/>
<accession>A0A063C2Y9</accession>